<sequence>MYLRPDEVARVLEGSGFERDYVDDKTYGYRRGVHYVYVNREARLGRTALVIHPSLKDYSLRFAQPTSEIRTSQHYTEFPRDPSGGGDLYYGIPHGFSSRQLLASYLENVFK</sequence>
<keyword evidence="2" id="KW-1185">Reference proteome</keyword>
<name>A0A2N5E2G8_9GAMM</name>
<comment type="caution">
    <text evidence="1">The sequence shown here is derived from an EMBL/GenBank/DDBJ whole genome shotgun (WGS) entry which is preliminary data.</text>
</comment>
<dbReference type="Gene3D" id="3.90.1150.40">
    <property type="entry name" value="Protein of unknown function DUF2002"/>
    <property type="match status" value="1"/>
</dbReference>
<reference evidence="1 2" key="1">
    <citation type="submission" date="2017-12" db="EMBL/GenBank/DDBJ databases">
        <title>Characterization of six clinical isolates of Enterochimera gen. nov., a novel genus of the Yersiniaciae family and the three species Enterochimera arupensis sp. nov., Enterochimera coloradensis sp. nov, and Enterochimera californica sp. nov.</title>
        <authorList>
            <person name="Rossi A."/>
            <person name="Fisher M."/>
        </authorList>
    </citation>
    <scope>NUCLEOTIDE SEQUENCE [LARGE SCALE GENOMIC DNA]</scope>
    <source>
        <strain evidence="2">2016-Iso4</strain>
    </source>
</reference>
<proteinExistence type="predicted"/>
<dbReference type="InterPro" id="IPR018994">
    <property type="entry name" value="DUF2002"/>
</dbReference>
<dbReference type="OrthoDB" id="6491279at2"/>
<evidence type="ECO:0008006" key="3">
    <source>
        <dbReference type="Google" id="ProtNLM"/>
    </source>
</evidence>
<dbReference type="RefSeq" id="WP_101824515.1">
    <property type="nucleotide sequence ID" value="NZ_PJZH01000010.1"/>
</dbReference>
<dbReference type="AlphaFoldDB" id="A0A2N5E2G8"/>
<organism evidence="1 2">
    <name type="scientific">Chimaeribacter coloradensis</name>
    <dbReference type="NCBI Taxonomy" id="2060068"/>
    <lineage>
        <taxon>Bacteria</taxon>
        <taxon>Pseudomonadati</taxon>
        <taxon>Pseudomonadota</taxon>
        <taxon>Gammaproteobacteria</taxon>
        <taxon>Enterobacterales</taxon>
        <taxon>Yersiniaceae</taxon>
        <taxon>Chimaeribacter</taxon>
    </lineage>
</organism>
<gene>
    <name evidence="1" type="ORF">CYR32_11375</name>
</gene>
<accession>A0A2N5E2G8</accession>
<dbReference type="SUPFAM" id="SSF159894">
    <property type="entry name" value="YgaC/TfoX-N like"/>
    <property type="match status" value="1"/>
</dbReference>
<evidence type="ECO:0000313" key="2">
    <source>
        <dbReference type="Proteomes" id="UP000234503"/>
    </source>
</evidence>
<dbReference type="EMBL" id="PJZH01000010">
    <property type="protein sequence ID" value="PLR34757.1"/>
    <property type="molecule type" value="Genomic_DNA"/>
</dbReference>
<evidence type="ECO:0000313" key="1">
    <source>
        <dbReference type="EMBL" id="PLR34757.1"/>
    </source>
</evidence>
<dbReference type="Pfam" id="PF09400">
    <property type="entry name" value="DUF2002"/>
    <property type="match status" value="1"/>
</dbReference>
<protein>
    <recommendedName>
        <fullName evidence="3">DUF2002 domain-containing protein</fullName>
    </recommendedName>
</protein>
<dbReference type="NCBIfam" id="NF007845">
    <property type="entry name" value="PRK10556.1-3"/>
    <property type="match status" value="1"/>
</dbReference>
<dbReference type="Proteomes" id="UP000234503">
    <property type="component" value="Unassembled WGS sequence"/>
</dbReference>